<evidence type="ECO:0000313" key="11">
    <source>
        <dbReference type="EMBL" id="GAA0167970.1"/>
    </source>
</evidence>
<comment type="similarity">
    <text evidence="1">Belongs to the disease resistance NB-LRR family.</text>
</comment>
<dbReference type="SUPFAM" id="SSF52540">
    <property type="entry name" value="P-loop containing nucleoside triphosphate hydrolases"/>
    <property type="match status" value="1"/>
</dbReference>
<evidence type="ECO:0000259" key="10">
    <source>
        <dbReference type="Pfam" id="PF25019"/>
    </source>
</evidence>
<gene>
    <name evidence="11" type="ORF">LIER_22794</name>
</gene>
<evidence type="ECO:0000256" key="4">
    <source>
        <dbReference type="ARBA" id="ARBA00022741"/>
    </source>
</evidence>
<dbReference type="Pfam" id="PF25019">
    <property type="entry name" value="LRR_R13L1-DRL21"/>
    <property type="match status" value="1"/>
</dbReference>
<dbReference type="Gene3D" id="1.10.10.10">
    <property type="entry name" value="Winged helix-like DNA-binding domain superfamily/Winged helix DNA-binding domain"/>
    <property type="match status" value="1"/>
</dbReference>
<dbReference type="Gene3D" id="1.20.5.4130">
    <property type="match status" value="1"/>
</dbReference>
<organism evidence="11 12">
    <name type="scientific">Lithospermum erythrorhizon</name>
    <name type="common">Purple gromwell</name>
    <name type="synonym">Lithospermum officinale var. erythrorhizon</name>
    <dbReference type="NCBI Taxonomy" id="34254"/>
    <lineage>
        <taxon>Eukaryota</taxon>
        <taxon>Viridiplantae</taxon>
        <taxon>Streptophyta</taxon>
        <taxon>Embryophyta</taxon>
        <taxon>Tracheophyta</taxon>
        <taxon>Spermatophyta</taxon>
        <taxon>Magnoliopsida</taxon>
        <taxon>eudicotyledons</taxon>
        <taxon>Gunneridae</taxon>
        <taxon>Pentapetalae</taxon>
        <taxon>asterids</taxon>
        <taxon>lamiids</taxon>
        <taxon>Boraginales</taxon>
        <taxon>Boraginaceae</taxon>
        <taxon>Boraginoideae</taxon>
        <taxon>Lithospermeae</taxon>
        <taxon>Lithospermum</taxon>
    </lineage>
</organism>
<dbReference type="GO" id="GO:0051707">
    <property type="term" value="P:response to other organism"/>
    <property type="evidence" value="ECO:0007669"/>
    <property type="project" value="UniProtKB-ARBA"/>
</dbReference>
<dbReference type="EMBL" id="BAABME010006293">
    <property type="protein sequence ID" value="GAA0167970.1"/>
    <property type="molecule type" value="Genomic_DNA"/>
</dbReference>
<evidence type="ECO:0000313" key="12">
    <source>
        <dbReference type="Proteomes" id="UP001454036"/>
    </source>
</evidence>
<proteinExistence type="inferred from homology"/>
<dbReference type="InterPro" id="IPR032675">
    <property type="entry name" value="LRR_dom_sf"/>
</dbReference>
<name>A0AAV3QWP3_LITER</name>
<dbReference type="PRINTS" id="PR00364">
    <property type="entry name" value="DISEASERSIST"/>
</dbReference>
<dbReference type="Gene3D" id="3.40.50.300">
    <property type="entry name" value="P-loop containing nucleotide triphosphate hydrolases"/>
    <property type="match status" value="1"/>
</dbReference>
<dbReference type="PANTHER" id="PTHR36766:SF51">
    <property type="entry name" value="DISEASE RESISTANCE RPP13-LIKE PROTEIN 1"/>
    <property type="match status" value="1"/>
</dbReference>
<keyword evidence="3" id="KW-0677">Repeat</keyword>
<dbReference type="InterPro" id="IPR002182">
    <property type="entry name" value="NB-ARC"/>
</dbReference>
<dbReference type="AlphaFoldDB" id="A0AAV3QWP3"/>
<dbReference type="PANTHER" id="PTHR36766">
    <property type="entry name" value="PLANT BROAD-SPECTRUM MILDEW RESISTANCE PROTEIN RPW8"/>
    <property type="match status" value="1"/>
</dbReference>
<protein>
    <submittedName>
        <fullName evidence="11">Antimicrobial response protein</fullName>
    </submittedName>
</protein>
<evidence type="ECO:0000256" key="3">
    <source>
        <dbReference type="ARBA" id="ARBA00022737"/>
    </source>
</evidence>
<dbReference type="PROSITE" id="PS51450">
    <property type="entry name" value="LRR"/>
    <property type="match status" value="1"/>
</dbReference>
<evidence type="ECO:0000256" key="1">
    <source>
        <dbReference type="ARBA" id="ARBA00008894"/>
    </source>
</evidence>
<evidence type="ECO:0000256" key="5">
    <source>
        <dbReference type="ARBA" id="ARBA00022821"/>
    </source>
</evidence>
<evidence type="ECO:0000256" key="6">
    <source>
        <dbReference type="ARBA" id="ARBA00022840"/>
    </source>
</evidence>
<dbReference type="InterPro" id="IPR036388">
    <property type="entry name" value="WH-like_DNA-bd_sf"/>
</dbReference>
<dbReference type="InterPro" id="IPR041118">
    <property type="entry name" value="Rx_N"/>
</dbReference>
<dbReference type="InterPro" id="IPR001611">
    <property type="entry name" value="Leu-rich_rpt"/>
</dbReference>
<dbReference type="GO" id="GO:0043531">
    <property type="term" value="F:ADP binding"/>
    <property type="evidence" value="ECO:0007669"/>
    <property type="project" value="InterPro"/>
</dbReference>
<keyword evidence="2" id="KW-0433">Leucine-rich repeat</keyword>
<feature type="domain" description="Disease resistance protein winged helix" evidence="9">
    <location>
        <begin position="431"/>
        <end position="492"/>
    </location>
</feature>
<keyword evidence="4" id="KW-0547">Nucleotide-binding</keyword>
<dbReference type="Pfam" id="PF00931">
    <property type="entry name" value="NB-ARC"/>
    <property type="match status" value="1"/>
</dbReference>
<dbReference type="Proteomes" id="UP001454036">
    <property type="component" value="Unassembled WGS sequence"/>
</dbReference>
<keyword evidence="12" id="KW-1185">Reference proteome</keyword>
<evidence type="ECO:0000256" key="2">
    <source>
        <dbReference type="ARBA" id="ARBA00022614"/>
    </source>
</evidence>
<dbReference type="Pfam" id="PF18052">
    <property type="entry name" value="Rx_N"/>
    <property type="match status" value="1"/>
</dbReference>
<feature type="domain" description="Disease resistance N-terminal" evidence="8">
    <location>
        <begin position="13"/>
        <end position="103"/>
    </location>
</feature>
<keyword evidence="6" id="KW-0067">ATP-binding</keyword>
<dbReference type="SUPFAM" id="SSF52058">
    <property type="entry name" value="L domain-like"/>
    <property type="match status" value="2"/>
</dbReference>
<dbReference type="Gene3D" id="3.80.10.10">
    <property type="entry name" value="Ribonuclease Inhibitor"/>
    <property type="match status" value="2"/>
</dbReference>
<dbReference type="InterPro" id="IPR058922">
    <property type="entry name" value="WHD_DRP"/>
</dbReference>
<comment type="caution">
    <text evidence="11">The sequence shown here is derived from an EMBL/GenBank/DDBJ whole genome shotgun (WGS) entry which is preliminary data.</text>
</comment>
<keyword evidence="5" id="KW-0611">Plant defense</keyword>
<dbReference type="InterPro" id="IPR056789">
    <property type="entry name" value="LRR_R13L1-DRL21"/>
</dbReference>
<feature type="domain" description="NB-ARC" evidence="7">
    <location>
        <begin position="177"/>
        <end position="349"/>
    </location>
</feature>
<evidence type="ECO:0000259" key="9">
    <source>
        <dbReference type="Pfam" id="PF23559"/>
    </source>
</evidence>
<sequence>MAVALAVGGAFLSAFLQVAFDRISSSRKLIELIQGKNDVQFDEETLDKLEITLDSLSVVLEDAEPKKAKSPLIGKWLDKLKAAMHHADDLLDELNTQCLRLKLHYHFQPSDAELAFNSHFIQELMPHLKKVTATLEYFVKQSHLLCLQKFDTKEKGGAYRAPSSSVVDKSRIFGRDDEKEKLIQRVLFDGEGVPDVSVIAVTGMGGIGKTTLAQLVYDDERVKEKFTTRAWVCVSQEYDAFRVTKSLLMEVNSAVVDDKDDFNRLQVKLRDSVGGACFLIILDDIWNENYTDWDSLKTPLNHGSRGSKIIVTMRDEKIARMMQNEPFHRMQPIPEDQSWSLFESHAFDNGEHTSLEEFEKIGKEIVMKCKVLPFAIKTVAGALRLKRDIKVWHEFLSSEIWADEGDILPALCLSYMHLDSHLKRCFAFCALFPKDIPFDKDEVVLLWMANDLVQPSTRKVGCDYFDELKSRSFFEMVNGKEYLMHDLVNDLARSISRKTCIRLEDYQGADLQQSLQREKYLLPELLHFSYLATLEDTSRKFSALSQVHNLRTFLPIHQPGNIRGDLTTSFFSDVLPRFQRIRSLTLSGYDILVVPDSIGDLKHLRLLNLAENGIRKLPNTIGKCMNLQTLILKRCRSLEELPQDMSLLINLIHLDVRGVPDPFIERMGSWLCILKDIQNLSILVDKIHGSVVEQLGKFQLCESLVMFGLENVTSERARRVELRNKKCIENLTLKWSGFAECSQDELNIISILDPHTNVKQLSIKGYRGTSFPDWLGDSSFTNMEFLYLKDCKNCFVLPPFGKLPSLKKLHICSMDGISEVLYGNSIGVNHLEELYVSRCPSLVSVPTHVDNLEIRDCPSLSLSLQSSLIKSLTIEKCKHLEYPTSDSCNSCLESLTIRRCGDSIKAIPLFSFNKLEHLYIEKWETPKLFEFPNGCHQSLTALKILEIDNCNNILSFPEGGLPAPNLKDLLVDHCKKLKSLPEQMRTQLSSLRYLKISFCPEIECFPEGGLPSSLKSLHIIDFGLTSSLSTLTISRCAKLEARMEREKGEDWPIVSHIPFIYVNGKLIS</sequence>
<dbReference type="GO" id="GO:0005524">
    <property type="term" value="F:ATP binding"/>
    <property type="evidence" value="ECO:0007669"/>
    <property type="project" value="UniProtKB-KW"/>
</dbReference>
<dbReference type="Pfam" id="PF23559">
    <property type="entry name" value="WHD_DRP"/>
    <property type="match status" value="1"/>
</dbReference>
<feature type="domain" description="R13L1/DRL21-like LRR repeat region" evidence="10">
    <location>
        <begin position="693"/>
        <end position="814"/>
    </location>
</feature>
<accession>A0AAV3QWP3</accession>
<reference evidence="11 12" key="1">
    <citation type="submission" date="2024-01" db="EMBL/GenBank/DDBJ databases">
        <title>The complete chloroplast genome sequence of Lithospermum erythrorhizon: insights into the phylogenetic relationship among Boraginaceae species and the maternal lineages of purple gromwells.</title>
        <authorList>
            <person name="Okada T."/>
            <person name="Watanabe K."/>
        </authorList>
    </citation>
    <scope>NUCLEOTIDE SEQUENCE [LARGE SCALE GENOMIC DNA]</scope>
</reference>
<dbReference type="InterPro" id="IPR027417">
    <property type="entry name" value="P-loop_NTPase"/>
</dbReference>
<dbReference type="GO" id="GO:0006952">
    <property type="term" value="P:defense response"/>
    <property type="evidence" value="ECO:0007669"/>
    <property type="project" value="UniProtKB-KW"/>
</dbReference>
<evidence type="ECO:0000259" key="7">
    <source>
        <dbReference type="Pfam" id="PF00931"/>
    </source>
</evidence>
<dbReference type="FunFam" id="3.40.50.300:FF:001091">
    <property type="entry name" value="Probable disease resistance protein At1g61300"/>
    <property type="match status" value="1"/>
</dbReference>
<evidence type="ECO:0000259" key="8">
    <source>
        <dbReference type="Pfam" id="PF18052"/>
    </source>
</evidence>